<evidence type="ECO:0000256" key="1">
    <source>
        <dbReference type="SAM" id="MobiDB-lite"/>
    </source>
</evidence>
<evidence type="ECO:0008006" key="5">
    <source>
        <dbReference type="Google" id="ProtNLM"/>
    </source>
</evidence>
<dbReference type="AlphaFoldDB" id="A0A2A5JAG6"/>
<keyword evidence="2" id="KW-0732">Signal</keyword>
<feature type="region of interest" description="Disordered" evidence="1">
    <location>
        <begin position="32"/>
        <end position="60"/>
    </location>
</feature>
<gene>
    <name evidence="3" type="ORF">CHR55_14455</name>
</gene>
<protein>
    <recommendedName>
        <fullName evidence="5">Lipoprotein</fullName>
    </recommendedName>
</protein>
<reference evidence="3 4" key="1">
    <citation type="submission" date="2017-07" db="EMBL/GenBank/DDBJ databases">
        <title>Draft sequence of Rhodococcus enclensis 23b-28.</title>
        <authorList>
            <person name="Besaury L."/>
            <person name="Sancelme M."/>
            <person name="Amato P."/>
            <person name="Lallement A."/>
            <person name="Delort A.-M."/>
        </authorList>
    </citation>
    <scope>NUCLEOTIDE SEQUENCE [LARGE SCALE GENOMIC DNA]</scope>
    <source>
        <strain evidence="3 4">23b-28</strain>
    </source>
</reference>
<organism evidence="3 4">
    <name type="scientific">Rhodococcus qingshengii</name>
    <dbReference type="NCBI Taxonomy" id="334542"/>
    <lineage>
        <taxon>Bacteria</taxon>
        <taxon>Bacillati</taxon>
        <taxon>Actinomycetota</taxon>
        <taxon>Actinomycetes</taxon>
        <taxon>Mycobacteriales</taxon>
        <taxon>Nocardiaceae</taxon>
        <taxon>Rhodococcus</taxon>
        <taxon>Rhodococcus erythropolis group</taxon>
    </lineage>
</organism>
<dbReference type="EMBL" id="NOVD01000008">
    <property type="protein sequence ID" value="PCK26580.1"/>
    <property type="molecule type" value="Genomic_DNA"/>
</dbReference>
<feature type="chain" id="PRO_5039244567" description="Lipoprotein" evidence="2">
    <location>
        <begin position="31"/>
        <end position="149"/>
    </location>
</feature>
<proteinExistence type="predicted"/>
<name>A0A2A5JAG6_RHOSG</name>
<dbReference type="PROSITE" id="PS51257">
    <property type="entry name" value="PROKAR_LIPOPROTEIN"/>
    <property type="match status" value="1"/>
</dbReference>
<evidence type="ECO:0000256" key="2">
    <source>
        <dbReference type="SAM" id="SignalP"/>
    </source>
</evidence>
<dbReference type="Proteomes" id="UP000230886">
    <property type="component" value="Unassembled WGS sequence"/>
</dbReference>
<evidence type="ECO:0000313" key="4">
    <source>
        <dbReference type="Proteomes" id="UP000230886"/>
    </source>
</evidence>
<evidence type="ECO:0000313" key="3">
    <source>
        <dbReference type="EMBL" id="PCK26580.1"/>
    </source>
</evidence>
<comment type="caution">
    <text evidence="3">The sequence shown here is derived from an EMBL/GenBank/DDBJ whole genome shotgun (WGS) entry which is preliminary data.</text>
</comment>
<feature type="signal peptide" evidence="2">
    <location>
        <begin position="1"/>
        <end position="30"/>
    </location>
</feature>
<sequence length="149" mass="14884">MRSMIGNRRSSTAAAVVGAAALVTVLSGCAGGSTNSPAPSSTTPASSTKTAPATTSASGSTFTDAQVQQLCSDMEGQLQNWRTVTPTLGKGGLNTIVITWATQNGINLLDLAQNRESIDAATSAACPDVRGGAISALEIPDLASGLVGF</sequence>
<accession>A0A2A5JAG6</accession>